<organism evidence="2 3">
    <name type="scientific">Acidisoma silvae</name>
    <dbReference type="NCBI Taxonomy" id="2802396"/>
    <lineage>
        <taxon>Bacteria</taxon>
        <taxon>Pseudomonadati</taxon>
        <taxon>Pseudomonadota</taxon>
        <taxon>Alphaproteobacteria</taxon>
        <taxon>Acetobacterales</taxon>
        <taxon>Acidocellaceae</taxon>
        <taxon>Acidisoma</taxon>
    </lineage>
</organism>
<dbReference type="InterPro" id="IPR050855">
    <property type="entry name" value="NDM-1-like"/>
</dbReference>
<feature type="domain" description="Metallo-beta-lactamase" evidence="1">
    <location>
        <begin position="24"/>
        <end position="219"/>
    </location>
</feature>
<sequence>MRVAPKIHLVASGNIGFSLSDVYDCNVWLIDTGDGLAMFDSGAGRDIASIFSEMTTCGLDPADLKYIFLTHGHADHSGGVAPILQHLSHSITLFAGAEAAARMQSHDETRISLDTARRYGVYPDSYRWEGATINHVLTDDAVTHIGNATIRLLETPGHSADHCSYLVTLDGKTALVSGDALFAGGTVFLQDIPDCSVTATLASVRRLAGLSFDIFLPGHGAFALKDGARHAQRAATFANRGLAPPNMGG</sequence>
<dbReference type="SMART" id="SM00849">
    <property type="entry name" value="Lactamase_B"/>
    <property type="match status" value="1"/>
</dbReference>
<protein>
    <submittedName>
        <fullName evidence="2">MBL fold metallo-hydrolase</fullName>
    </submittedName>
</protein>
<evidence type="ECO:0000313" key="3">
    <source>
        <dbReference type="Proteomes" id="UP000708298"/>
    </source>
</evidence>
<dbReference type="InterPro" id="IPR001279">
    <property type="entry name" value="Metallo-B-lactamas"/>
</dbReference>
<dbReference type="Pfam" id="PF00753">
    <property type="entry name" value="Lactamase_B"/>
    <property type="match status" value="1"/>
</dbReference>
<name>A0A964E048_9PROT</name>
<keyword evidence="3" id="KW-1185">Reference proteome</keyword>
<accession>A0A964E048</accession>
<dbReference type="InterPro" id="IPR036866">
    <property type="entry name" value="RibonucZ/Hydroxyglut_hydro"/>
</dbReference>
<reference evidence="2" key="1">
    <citation type="journal article" date="2021" name="Microorganisms">
        <title>Acidisoma silvae sp. nov. and Acidisomacellulosilytica sp. nov., Two Acidophilic Bacteria Isolated from Decaying Wood, Hydrolyzing Cellulose and Producing Poly-3-hydroxybutyrate.</title>
        <authorList>
            <person name="Mieszkin S."/>
            <person name="Pouder E."/>
            <person name="Uroz S."/>
            <person name="Simon-Colin C."/>
            <person name="Alain K."/>
        </authorList>
    </citation>
    <scope>NUCLEOTIDE SEQUENCE</scope>
    <source>
        <strain evidence="2">HW T2.11</strain>
    </source>
</reference>
<gene>
    <name evidence="2" type="ORF">ASILVAE211_16440</name>
</gene>
<evidence type="ECO:0000259" key="1">
    <source>
        <dbReference type="SMART" id="SM00849"/>
    </source>
</evidence>
<evidence type="ECO:0000313" key="2">
    <source>
        <dbReference type="EMBL" id="MCB8876782.1"/>
    </source>
</evidence>
<dbReference type="Proteomes" id="UP000708298">
    <property type="component" value="Unassembled WGS sequence"/>
</dbReference>
<dbReference type="AlphaFoldDB" id="A0A964E048"/>
<comment type="caution">
    <text evidence="2">The sequence shown here is derived from an EMBL/GenBank/DDBJ whole genome shotgun (WGS) entry which is preliminary data.</text>
</comment>
<proteinExistence type="predicted"/>
<dbReference type="Gene3D" id="3.60.15.10">
    <property type="entry name" value="Ribonuclease Z/Hydroxyacylglutathione hydrolase-like"/>
    <property type="match status" value="1"/>
</dbReference>
<dbReference type="RefSeq" id="WP_227322441.1">
    <property type="nucleotide sequence ID" value="NZ_JAESVB010000008.1"/>
</dbReference>
<dbReference type="EMBL" id="JAESVB010000008">
    <property type="protein sequence ID" value="MCB8876782.1"/>
    <property type="molecule type" value="Genomic_DNA"/>
</dbReference>
<dbReference type="SUPFAM" id="SSF56281">
    <property type="entry name" value="Metallo-hydrolase/oxidoreductase"/>
    <property type="match status" value="1"/>
</dbReference>
<reference evidence="2" key="2">
    <citation type="submission" date="2021-01" db="EMBL/GenBank/DDBJ databases">
        <authorList>
            <person name="Mieszkin S."/>
            <person name="Pouder E."/>
            <person name="Alain K."/>
        </authorList>
    </citation>
    <scope>NUCLEOTIDE SEQUENCE</scope>
    <source>
        <strain evidence="2">HW T2.11</strain>
    </source>
</reference>
<dbReference type="PANTHER" id="PTHR42951">
    <property type="entry name" value="METALLO-BETA-LACTAMASE DOMAIN-CONTAINING"/>
    <property type="match status" value="1"/>
</dbReference>